<reference evidence="1" key="2">
    <citation type="submission" date="2020-06" db="EMBL/GenBank/DDBJ databases">
        <title>Helianthus annuus Genome sequencing and assembly Release 2.</title>
        <authorList>
            <person name="Gouzy J."/>
            <person name="Langlade N."/>
            <person name="Munos S."/>
        </authorList>
    </citation>
    <scope>NUCLEOTIDE SEQUENCE</scope>
    <source>
        <tissue evidence="1">Leaves</tissue>
    </source>
</reference>
<proteinExistence type="predicted"/>
<dbReference type="EMBL" id="MNCJ02000331">
    <property type="protein sequence ID" value="KAF5759116.1"/>
    <property type="molecule type" value="Genomic_DNA"/>
</dbReference>
<organism evidence="1 2">
    <name type="scientific">Helianthus annuus</name>
    <name type="common">Common sunflower</name>
    <dbReference type="NCBI Taxonomy" id="4232"/>
    <lineage>
        <taxon>Eukaryota</taxon>
        <taxon>Viridiplantae</taxon>
        <taxon>Streptophyta</taxon>
        <taxon>Embryophyta</taxon>
        <taxon>Tracheophyta</taxon>
        <taxon>Spermatophyta</taxon>
        <taxon>Magnoliopsida</taxon>
        <taxon>eudicotyledons</taxon>
        <taxon>Gunneridae</taxon>
        <taxon>Pentapetalae</taxon>
        <taxon>asterids</taxon>
        <taxon>campanulids</taxon>
        <taxon>Asterales</taxon>
        <taxon>Asteraceae</taxon>
        <taxon>Asteroideae</taxon>
        <taxon>Heliantheae alliance</taxon>
        <taxon>Heliantheae</taxon>
        <taxon>Helianthus</taxon>
    </lineage>
</organism>
<keyword evidence="2" id="KW-1185">Reference proteome</keyword>
<sequence length="49" mass="5169">MLKEVSCSSCQSAAADELCHASTLYSWTRFARASPPVAFGFGTPAAETN</sequence>
<comment type="caution">
    <text evidence="1">The sequence shown here is derived from an EMBL/GenBank/DDBJ whole genome shotgun (WGS) entry which is preliminary data.</text>
</comment>
<evidence type="ECO:0000313" key="2">
    <source>
        <dbReference type="Proteomes" id="UP000215914"/>
    </source>
</evidence>
<dbReference type="Gramene" id="mRNA:HanXRQr2_Chr16g0737341">
    <property type="protein sequence ID" value="CDS:HanXRQr2_Chr16g0737341.1"/>
    <property type="gene ID" value="HanXRQr2_Chr16g0737341"/>
</dbReference>
<dbReference type="Proteomes" id="UP000215914">
    <property type="component" value="Unassembled WGS sequence"/>
</dbReference>
<name>A0A9K3GXW8_HELAN</name>
<protein>
    <submittedName>
        <fullName evidence="1">Uncharacterized protein</fullName>
    </submittedName>
</protein>
<dbReference type="AlphaFoldDB" id="A0A9K3GXW8"/>
<accession>A0A9K3GXW8</accession>
<reference evidence="1" key="1">
    <citation type="journal article" date="2017" name="Nature">
        <title>The sunflower genome provides insights into oil metabolism, flowering and Asterid evolution.</title>
        <authorList>
            <person name="Badouin H."/>
            <person name="Gouzy J."/>
            <person name="Grassa C.J."/>
            <person name="Murat F."/>
            <person name="Staton S.E."/>
            <person name="Cottret L."/>
            <person name="Lelandais-Briere C."/>
            <person name="Owens G.L."/>
            <person name="Carrere S."/>
            <person name="Mayjonade B."/>
            <person name="Legrand L."/>
            <person name="Gill N."/>
            <person name="Kane N.C."/>
            <person name="Bowers J.E."/>
            <person name="Hubner S."/>
            <person name="Bellec A."/>
            <person name="Berard A."/>
            <person name="Berges H."/>
            <person name="Blanchet N."/>
            <person name="Boniface M.C."/>
            <person name="Brunel D."/>
            <person name="Catrice O."/>
            <person name="Chaidir N."/>
            <person name="Claudel C."/>
            <person name="Donnadieu C."/>
            <person name="Faraut T."/>
            <person name="Fievet G."/>
            <person name="Helmstetter N."/>
            <person name="King M."/>
            <person name="Knapp S.J."/>
            <person name="Lai Z."/>
            <person name="Le Paslier M.C."/>
            <person name="Lippi Y."/>
            <person name="Lorenzon L."/>
            <person name="Mandel J.R."/>
            <person name="Marage G."/>
            <person name="Marchand G."/>
            <person name="Marquand E."/>
            <person name="Bret-Mestries E."/>
            <person name="Morien E."/>
            <person name="Nambeesan S."/>
            <person name="Nguyen T."/>
            <person name="Pegot-Espagnet P."/>
            <person name="Pouilly N."/>
            <person name="Raftis F."/>
            <person name="Sallet E."/>
            <person name="Schiex T."/>
            <person name="Thomas J."/>
            <person name="Vandecasteele C."/>
            <person name="Vares D."/>
            <person name="Vear F."/>
            <person name="Vautrin S."/>
            <person name="Crespi M."/>
            <person name="Mangin B."/>
            <person name="Burke J.M."/>
            <person name="Salse J."/>
            <person name="Munos S."/>
            <person name="Vincourt P."/>
            <person name="Rieseberg L.H."/>
            <person name="Langlade N.B."/>
        </authorList>
    </citation>
    <scope>NUCLEOTIDE SEQUENCE</scope>
    <source>
        <tissue evidence="1">Leaves</tissue>
    </source>
</reference>
<evidence type="ECO:0000313" key="1">
    <source>
        <dbReference type="EMBL" id="KAF5759116.1"/>
    </source>
</evidence>
<gene>
    <name evidence="1" type="ORF">HanXRQr2_Chr16g0737341</name>
</gene>